<feature type="coiled-coil region" evidence="14">
    <location>
        <begin position="207"/>
        <end position="238"/>
    </location>
</feature>
<sequence length="530" mass="61664">MGPLLSCDETALLLTPGIDARDHDATAVMTQSLGQLQAQRETKRRQQDNFTAALQSRIDENIAIASAVHSFEKTDDIRRAREARERAAEERQLEALYRAHKEKELRARARAEEEAIVDALEAKKKEASRRQLLVKQVADNSQELRELKEKLRCAEVSYERQLQMEEAAMLKEREDEYDAAIHSVMEQQRVKAVFEEERAMAAKRKERAASREVLAEQIEEKKAAQEEARVEYLKEREQVDAIARAIAEEDEAERLRKAQKVKDTKAWVAKFLELREDLREQERQRLLEEEAQIARFAAEIERRQKATEGMREAQQAEKDRILEKLAKEKEENDRRRDEMEELINRLYFEEAEEKHRAAAKEKAARRAAMERDVKEANEQQRRIKEAIRVREIEQEQEFRRVMLEKFAEEDRVEQMNAQRRRMKMQEHKREVERLAAVKKAMFEEQMAREEEEAEAIREAEAGRAAIVEEERKRLLVEHAARLKDFLPKGVLASGEDLDLINTVSSRLGSMSMTGTSRAGTRAAGSKAFAM</sequence>
<keyword evidence="11" id="KW-0469">Meiosis</keyword>
<reference evidence="17 18" key="1">
    <citation type="journal article" date="2009" name="Science">
        <title>Green evolution and dynamic adaptations revealed by genomes of the marine picoeukaryotes Micromonas.</title>
        <authorList>
            <person name="Worden A.Z."/>
            <person name="Lee J.H."/>
            <person name="Mock T."/>
            <person name="Rouze P."/>
            <person name="Simmons M.P."/>
            <person name="Aerts A.L."/>
            <person name="Allen A.E."/>
            <person name="Cuvelier M.L."/>
            <person name="Derelle E."/>
            <person name="Everett M.V."/>
            <person name="Foulon E."/>
            <person name="Grimwood J."/>
            <person name="Gundlach H."/>
            <person name="Henrissat B."/>
            <person name="Napoli C."/>
            <person name="McDonald S.M."/>
            <person name="Parker M.S."/>
            <person name="Rombauts S."/>
            <person name="Salamov A."/>
            <person name="Von Dassow P."/>
            <person name="Badger J.H."/>
            <person name="Coutinho P.M."/>
            <person name="Demir E."/>
            <person name="Dubchak I."/>
            <person name="Gentemann C."/>
            <person name="Eikrem W."/>
            <person name="Gready J.E."/>
            <person name="John U."/>
            <person name="Lanier W."/>
            <person name="Lindquist E.A."/>
            <person name="Lucas S."/>
            <person name="Mayer K.F."/>
            <person name="Moreau H."/>
            <person name="Not F."/>
            <person name="Otillar R."/>
            <person name="Panaud O."/>
            <person name="Pangilinan J."/>
            <person name="Paulsen I."/>
            <person name="Piegu B."/>
            <person name="Poliakov A."/>
            <person name="Robbens S."/>
            <person name="Schmutz J."/>
            <person name="Toulza E."/>
            <person name="Wyss T."/>
            <person name="Zelensky A."/>
            <person name="Zhou K."/>
            <person name="Armbrust E.V."/>
            <person name="Bhattacharya D."/>
            <person name="Goodenough U.W."/>
            <person name="Van de Peer Y."/>
            <person name="Grigoriev I.V."/>
        </authorList>
    </citation>
    <scope>NUCLEOTIDE SEQUENCE [LARGE SCALE GENOMIC DNA]</scope>
    <source>
        <strain evidence="18">RCC299 / NOUM17</strain>
    </source>
</reference>
<dbReference type="STRING" id="296587.C1E9A1"/>
<evidence type="ECO:0000256" key="15">
    <source>
        <dbReference type="SAM" id="MobiDB-lite"/>
    </source>
</evidence>
<dbReference type="FunCoup" id="C1E9A1">
    <property type="interactions" value="67"/>
</dbReference>
<evidence type="ECO:0000313" key="18">
    <source>
        <dbReference type="Proteomes" id="UP000002009"/>
    </source>
</evidence>
<protein>
    <recommendedName>
        <fullName evidence="4">Meiosis-specific nuclear structural protein 1</fullName>
    </recommendedName>
</protein>
<evidence type="ECO:0000256" key="1">
    <source>
        <dbReference type="ARBA" id="ARBA00004123"/>
    </source>
</evidence>
<dbReference type="RefSeq" id="XP_002503041.1">
    <property type="nucleotide sequence ID" value="XM_002502995.1"/>
</dbReference>
<dbReference type="AlphaFoldDB" id="C1E9A1"/>
<organism evidence="17 18">
    <name type="scientific">Micromonas commoda (strain RCC299 / NOUM17 / CCMP2709)</name>
    <name type="common">Picoplanktonic green alga</name>
    <dbReference type="NCBI Taxonomy" id="296587"/>
    <lineage>
        <taxon>Eukaryota</taxon>
        <taxon>Viridiplantae</taxon>
        <taxon>Chlorophyta</taxon>
        <taxon>Mamiellophyceae</taxon>
        <taxon>Mamiellales</taxon>
        <taxon>Mamiellaceae</taxon>
        <taxon>Micromonas</taxon>
    </lineage>
</organism>
<evidence type="ECO:0000313" key="17">
    <source>
        <dbReference type="EMBL" id="ACO64299.1"/>
    </source>
</evidence>
<keyword evidence="9" id="KW-0206">Cytoskeleton</keyword>
<feature type="domain" description="Trichohyalin-plectin-homology" evidence="16">
    <location>
        <begin position="139"/>
        <end position="488"/>
    </location>
</feature>
<accession>C1E9A1</accession>
<feature type="coiled-coil region" evidence="14">
    <location>
        <begin position="424"/>
        <end position="459"/>
    </location>
</feature>
<evidence type="ECO:0000256" key="11">
    <source>
        <dbReference type="ARBA" id="ARBA00023254"/>
    </source>
</evidence>
<dbReference type="InterPro" id="IPR043597">
    <property type="entry name" value="TPH_dom"/>
</dbReference>
<dbReference type="PANTHER" id="PTHR19265">
    <property type="entry name" value="MEIOSIS-SPECIFIC NUCLEAR STRUCTURAL PROTEIN 1"/>
    <property type="match status" value="1"/>
</dbReference>
<dbReference type="KEGG" id="mis:MICPUN_59659"/>
<gene>
    <name evidence="17" type="ORF">MICPUN_59659</name>
</gene>
<keyword evidence="7 14" id="KW-0175">Coiled coil</keyword>
<dbReference type="EMBL" id="CP001327">
    <property type="protein sequence ID" value="ACO64299.1"/>
    <property type="molecule type" value="Genomic_DNA"/>
</dbReference>
<evidence type="ECO:0000256" key="2">
    <source>
        <dbReference type="ARBA" id="ARBA00004611"/>
    </source>
</evidence>
<evidence type="ECO:0000256" key="9">
    <source>
        <dbReference type="ARBA" id="ARBA00023212"/>
    </source>
</evidence>
<evidence type="ECO:0000256" key="6">
    <source>
        <dbReference type="ARBA" id="ARBA00022846"/>
    </source>
</evidence>
<evidence type="ECO:0000256" key="12">
    <source>
        <dbReference type="ARBA" id="ARBA00023273"/>
    </source>
</evidence>
<keyword evidence="8" id="KW-0969">Cilium</keyword>
<evidence type="ECO:0000256" key="3">
    <source>
        <dbReference type="ARBA" id="ARBA00009158"/>
    </source>
</evidence>
<dbReference type="InParanoid" id="C1E9A1"/>
<dbReference type="GO" id="GO:0051321">
    <property type="term" value="P:meiotic cell cycle"/>
    <property type="evidence" value="ECO:0007669"/>
    <property type="project" value="UniProtKB-KW"/>
</dbReference>
<dbReference type="OrthoDB" id="197839at2759"/>
<proteinExistence type="inferred from homology"/>
<keyword evidence="5" id="KW-0963">Cytoplasm</keyword>
<dbReference type="Proteomes" id="UP000002009">
    <property type="component" value="Chromosome 6"/>
</dbReference>
<keyword evidence="18" id="KW-1185">Reference proteome</keyword>
<feature type="region of interest" description="Disordered" evidence="15">
    <location>
        <begin position="509"/>
        <end position="530"/>
    </location>
</feature>
<feature type="coiled-coil region" evidence="14">
    <location>
        <begin position="279"/>
        <end position="396"/>
    </location>
</feature>
<keyword evidence="10" id="KW-0539">Nucleus</keyword>
<evidence type="ECO:0000256" key="7">
    <source>
        <dbReference type="ARBA" id="ARBA00023054"/>
    </source>
</evidence>
<comment type="function">
    <text evidence="13">Microtubule inner protein (MIP) part of the dynein-decorated doublet microtubules (DMTs) in cilia axoneme, which is required for motile cilia beating. May play a role in the control of meiotic division and germ cell differentiation through regulation of pairing and recombination during meiosis. Required for sperm flagella assembly. May play a role in the assembly and function of the outer dynein arm-docking complex (ODA-DC). ODA-DC mediates outer dynein arms (ODA) binding onto the axonemal doublet microtubules.</text>
</comment>
<dbReference type="OMA" id="QIRNQMV"/>
<evidence type="ECO:0000256" key="13">
    <source>
        <dbReference type="ARBA" id="ARBA00046114"/>
    </source>
</evidence>
<evidence type="ECO:0000259" key="16">
    <source>
        <dbReference type="Pfam" id="PF13868"/>
    </source>
</evidence>
<dbReference type="Pfam" id="PF13868">
    <property type="entry name" value="TPH"/>
    <property type="match status" value="1"/>
</dbReference>
<evidence type="ECO:0000256" key="14">
    <source>
        <dbReference type="SAM" id="Coils"/>
    </source>
</evidence>
<evidence type="ECO:0000256" key="5">
    <source>
        <dbReference type="ARBA" id="ARBA00022490"/>
    </source>
</evidence>
<evidence type="ECO:0000256" key="4">
    <source>
        <dbReference type="ARBA" id="ARBA00014813"/>
    </source>
</evidence>
<dbReference type="InterPro" id="IPR026504">
    <property type="entry name" value="MNS1"/>
</dbReference>
<evidence type="ECO:0000256" key="10">
    <source>
        <dbReference type="ARBA" id="ARBA00023242"/>
    </source>
</evidence>
<name>C1E9A1_MICCC</name>
<dbReference type="GO" id="GO:0005634">
    <property type="term" value="C:nucleus"/>
    <property type="evidence" value="ECO:0007669"/>
    <property type="project" value="UniProtKB-SubCell"/>
</dbReference>
<keyword evidence="12" id="KW-0966">Cell projection</keyword>
<comment type="subcellular location">
    <subcellularLocation>
        <location evidence="2">Cytoplasm</location>
        <location evidence="2">Cytoskeleton</location>
        <location evidence="2">Flagellum axoneme</location>
    </subcellularLocation>
    <subcellularLocation>
        <location evidence="1">Nucleus</location>
    </subcellularLocation>
</comment>
<feature type="compositionally biased region" description="Polar residues" evidence="15">
    <location>
        <begin position="509"/>
        <end position="518"/>
    </location>
</feature>
<dbReference type="PANTHER" id="PTHR19265:SF0">
    <property type="entry name" value="MEIOSIS-SPECIFIC NUCLEAR STRUCTURAL PROTEIN 1"/>
    <property type="match status" value="1"/>
</dbReference>
<feature type="coiled-coil region" evidence="14">
    <location>
        <begin position="79"/>
        <end position="164"/>
    </location>
</feature>
<comment type="similarity">
    <text evidence="3">Belongs to the MNS1 family.</text>
</comment>
<evidence type="ECO:0000256" key="8">
    <source>
        <dbReference type="ARBA" id="ARBA00023069"/>
    </source>
</evidence>
<dbReference type="GeneID" id="8244329"/>
<keyword evidence="6" id="KW-0282">Flagellum</keyword>
<dbReference type="eggNOG" id="ENOG502QS9D">
    <property type="taxonomic scope" value="Eukaryota"/>
</dbReference>